<evidence type="ECO:0008006" key="4">
    <source>
        <dbReference type="Google" id="ProtNLM"/>
    </source>
</evidence>
<comment type="caution">
    <text evidence="2">The sequence shown here is derived from an EMBL/GenBank/DDBJ whole genome shotgun (WGS) entry which is preliminary data.</text>
</comment>
<feature type="transmembrane region" description="Helical" evidence="1">
    <location>
        <begin position="71"/>
        <end position="90"/>
    </location>
</feature>
<keyword evidence="1" id="KW-0812">Transmembrane</keyword>
<evidence type="ECO:0000256" key="1">
    <source>
        <dbReference type="SAM" id="Phobius"/>
    </source>
</evidence>
<feature type="transmembrane region" description="Helical" evidence="1">
    <location>
        <begin position="193"/>
        <end position="210"/>
    </location>
</feature>
<organism evidence="2 3">
    <name type="scientific">Virgibacillus sediminis</name>
    <dbReference type="NCBI Taxonomy" id="202260"/>
    <lineage>
        <taxon>Bacteria</taxon>
        <taxon>Bacillati</taxon>
        <taxon>Bacillota</taxon>
        <taxon>Bacilli</taxon>
        <taxon>Bacillales</taxon>
        <taxon>Bacillaceae</taxon>
        <taxon>Virgibacillus</taxon>
    </lineage>
</organism>
<accession>A0ABV7A1K5</accession>
<name>A0ABV7A1K5_9BACI</name>
<dbReference type="EMBL" id="JBHRRZ010000001">
    <property type="protein sequence ID" value="MFC2946843.1"/>
    <property type="molecule type" value="Genomic_DNA"/>
</dbReference>
<evidence type="ECO:0000313" key="3">
    <source>
        <dbReference type="Proteomes" id="UP001595387"/>
    </source>
</evidence>
<keyword evidence="3" id="KW-1185">Reference proteome</keyword>
<gene>
    <name evidence="2" type="ORF">ACFODW_00485</name>
</gene>
<sequence>MFYLWSILCLAGFIAVHLSAKHMTFLSHIPRSKLLSAAGGISVAYVFVHILPELSHHQESFASASHNGSIWFGNHVYVMALAGLAVFYGLERMVKMSKGTGQGKAGVQAFWIHMLSFFLYNSLIAYLLIRGEGKDIAEMLLFFSAMAVHFITNDHALRDSHQDVYDRYGRWVLAGGILLGGLIGEFVEINEQAIALLFSFLAGSVLLNVMKEELPEERRSSFLAFLVGGGMYTVLLLFAQ</sequence>
<keyword evidence="1" id="KW-1133">Transmembrane helix</keyword>
<keyword evidence="1" id="KW-0472">Membrane</keyword>
<feature type="transmembrane region" description="Helical" evidence="1">
    <location>
        <begin position="34"/>
        <end position="51"/>
    </location>
</feature>
<protein>
    <recommendedName>
        <fullName evidence="4">Zinc permease</fullName>
    </recommendedName>
</protein>
<feature type="transmembrane region" description="Helical" evidence="1">
    <location>
        <begin position="168"/>
        <end position="187"/>
    </location>
</feature>
<feature type="transmembrane region" description="Helical" evidence="1">
    <location>
        <begin position="222"/>
        <end position="239"/>
    </location>
</feature>
<proteinExistence type="predicted"/>
<dbReference type="RefSeq" id="WP_390301272.1">
    <property type="nucleotide sequence ID" value="NZ_JBHRRZ010000001.1"/>
</dbReference>
<reference evidence="3" key="1">
    <citation type="journal article" date="2019" name="Int. J. Syst. Evol. Microbiol.">
        <title>The Global Catalogue of Microorganisms (GCM) 10K type strain sequencing project: providing services to taxonomists for standard genome sequencing and annotation.</title>
        <authorList>
            <consortium name="The Broad Institute Genomics Platform"/>
            <consortium name="The Broad Institute Genome Sequencing Center for Infectious Disease"/>
            <person name="Wu L."/>
            <person name="Ma J."/>
        </authorList>
    </citation>
    <scope>NUCLEOTIDE SEQUENCE [LARGE SCALE GENOMIC DNA]</scope>
    <source>
        <strain evidence="3">KCTC 13193</strain>
    </source>
</reference>
<evidence type="ECO:0000313" key="2">
    <source>
        <dbReference type="EMBL" id="MFC2946843.1"/>
    </source>
</evidence>
<dbReference type="Proteomes" id="UP001595387">
    <property type="component" value="Unassembled WGS sequence"/>
</dbReference>
<feature type="transmembrane region" description="Helical" evidence="1">
    <location>
        <begin position="110"/>
        <end position="129"/>
    </location>
</feature>